<dbReference type="InterPro" id="IPR014721">
    <property type="entry name" value="Ribsml_uS5_D2-typ_fold_subgr"/>
</dbReference>
<reference evidence="16 17" key="1">
    <citation type="submission" date="2016-10" db="EMBL/GenBank/DDBJ databases">
        <authorList>
            <person name="de Groot N.N."/>
        </authorList>
    </citation>
    <scope>NUCLEOTIDE SEQUENCE [LARGE SCALE GENOMIC DNA]</scope>
    <source>
        <strain evidence="16 17">DSM 45514</strain>
    </source>
</reference>
<dbReference type="RefSeq" id="WP_245662219.1">
    <property type="nucleotide sequence ID" value="NZ_FMZA01000011.1"/>
</dbReference>
<keyword evidence="17" id="KW-1185">Reference proteome</keyword>
<dbReference type="InterPro" id="IPR020568">
    <property type="entry name" value="Ribosomal_Su5_D2-typ_SF"/>
</dbReference>
<dbReference type="InterPro" id="IPR006206">
    <property type="entry name" value="Mevalonate/galactokinase"/>
</dbReference>
<dbReference type="Proteomes" id="UP000199387">
    <property type="component" value="Unassembled WGS sequence"/>
</dbReference>
<dbReference type="PANTHER" id="PTHR10457">
    <property type="entry name" value="MEVALONATE KINASE/GALACTOKINASE"/>
    <property type="match status" value="1"/>
</dbReference>
<dbReference type="GO" id="GO:0000287">
    <property type="term" value="F:magnesium ion binding"/>
    <property type="evidence" value="ECO:0007669"/>
    <property type="project" value="UniProtKB-UniRule"/>
</dbReference>
<dbReference type="Pfam" id="PF08544">
    <property type="entry name" value="GHMP_kinases_C"/>
    <property type="match status" value="1"/>
</dbReference>
<dbReference type="GO" id="GO:0004335">
    <property type="term" value="F:galactokinase activity"/>
    <property type="evidence" value="ECO:0007669"/>
    <property type="project" value="UniProtKB-UniRule"/>
</dbReference>
<evidence type="ECO:0000256" key="8">
    <source>
        <dbReference type="ARBA" id="ARBA00022842"/>
    </source>
</evidence>
<keyword evidence="4 11" id="KW-0479">Metal-binding</keyword>
<evidence type="ECO:0000256" key="6">
    <source>
        <dbReference type="ARBA" id="ARBA00022777"/>
    </source>
</evidence>
<dbReference type="InterPro" id="IPR006203">
    <property type="entry name" value="GHMP_knse_ATP-bd_CS"/>
</dbReference>
<comment type="catalytic activity">
    <reaction evidence="11">
        <text>alpha-D-galactose + ATP = alpha-D-galactose 1-phosphate + ADP + H(+)</text>
        <dbReference type="Rhea" id="RHEA:13553"/>
        <dbReference type="ChEBI" id="CHEBI:15378"/>
        <dbReference type="ChEBI" id="CHEBI:28061"/>
        <dbReference type="ChEBI" id="CHEBI:30616"/>
        <dbReference type="ChEBI" id="CHEBI:58336"/>
        <dbReference type="ChEBI" id="CHEBI:456216"/>
        <dbReference type="EC" id="2.7.1.6"/>
    </reaction>
</comment>
<dbReference type="InterPro" id="IPR036554">
    <property type="entry name" value="GHMP_kinase_C_sf"/>
</dbReference>
<keyword evidence="3 11" id="KW-0808">Transferase</keyword>
<dbReference type="Gene3D" id="3.30.70.890">
    <property type="entry name" value="GHMP kinase, C-terminal domain"/>
    <property type="match status" value="1"/>
</dbReference>
<dbReference type="PANTHER" id="PTHR10457:SF7">
    <property type="entry name" value="GALACTOKINASE-RELATED"/>
    <property type="match status" value="1"/>
</dbReference>
<comment type="function">
    <text evidence="11">Catalyzes the transfer of the gamma-phosphate of ATP to D-galactose to form alpha-D-galactose-1-phosphate (Gal-1-P).</text>
</comment>
<accession>A0A1G6MXF0</accession>
<protein>
    <recommendedName>
        <fullName evidence="11 12">Galactokinase</fullName>
        <ecNumber evidence="11 12">2.7.1.6</ecNumber>
    </recommendedName>
    <alternativeName>
        <fullName evidence="11">Galactose kinase</fullName>
    </alternativeName>
</protein>
<dbReference type="SUPFAM" id="SSF54211">
    <property type="entry name" value="Ribosomal protein S5 domain 2-like"/>
    <property type="match status" value="1"/>
</dbReference>
<dbReference type="GO" id="GO:0005524">
    <property type="term" value="F:ATP binding"/>
    <property type="evidence" value="ECO:0007669"/>
    <property type="project" value="UniProtKB-UniRule"/>
</dbReference>
<keyword evidence="8 11" id="KW-0460">Magnesium</keyword>
<dbReference type="AlphaFoldDB" id="A0A1G6MXF0"/>
<keyword evidence="6 11" id="KW-0418">Kinase</keyword>
<keyword evidence="9 11" id="KW-0299">Galactose metabolism</keyword>
<feature type="binding site" evidence="11">
    <location>
        <position position="68"/>
    </location>
    <ligand>
        <name>ATP</name>
        <dbReference type="ChEBI" id="CHEBI:30616"/>
    </ligand>
</feature>
<dbReference type="InterPro" id="IPR019741">
    <property type="entry name" value="Galactokinase_CS"/>
</dbReference>
<dbReference type="InterPro" id="IPR019539">
    <property type="entry name" value="GalKase_N"/>
</dbReference>
<dbReference type="InterPro" id="IPR022963">
    <property type="entry name" value="Galactokinase_bac"/>
</dbReference>
<dbReference type="NCBIfam" id="NF003705">
    <property type="entry name" value="PRK05322.1"/>
    <property type="match status" value="1"/>
</dbReference>
<keyword evidence="2 11" id="KW-0963">Cytoplasm</keyword>
<dbReference type="GO" id="GO:0006012">
    <property type="term" value="P:galactose metabolic process"/>
    <property type="evidence" value="ECO:0007669"/>
    <property type="project" value="UniProtKB-UniRule"/>
</dbReference>
<evidence type="ECO:0000256" key="4">
    <source>
        <dbReference type="ARBA" id="ARBA00022723"/>
    </source>
</evidence>
<name>A0A1G6MXF0_9BACL</name>
<dbReference type="GO" id="GO:0005829">
    <property type="term" value="C:cytosol"/>
    <property type="evidence" value="ECO:0007669"/>
    <property type="project" value="TreeGrafter"/>
</dbReference>
<feature type="binding site" evidence="11">
    <location>
        <begin position="122"/>
        <end position="128"/>
    </location>
    <ligand>
        <name>ATP</name>
        <dbReference type="ChEBI" id="CHEBI:30616"/>
    </ligand>
</feature>
<comment type="pathway">
    <text evidence="11">Carbohydrate metabolism; galactose metabolism.</text>
</comment>
<dbReference type="PRINTS" id="PR00959">
    <property type="entry name" value="MEVGALKINASE"/>
</dbReference>
<evidence type="ECO:0000256" key="2">
    <source>
        <dbReference type="ARBA" id="ARBA00022490"/>
    </source>
</evidence>
<evidence type="ECO:0000256" key="7">
    <source>
        <dbReference type="ARBA" id="ARBA00022840"/>
    </source>
</evidence>
<feature type="site" description="Transition state stabilizer" evidence="11">
    <location>
        <position position="28"/>
    </location>
</feature>
<evidence type="ECO:0000256" key="10">
    <source>
        <dbReference type="ARBA" id="ARBA00023277"/>
    </source>
</evidence>
<dbReference type="Pfam" id="PF10509">
    <property type="entry name" value="GalKase_gal_bdg"/>
    <property type="match status" value="1"/>
</dbReference>
<dbReference type="EC" id="2.7.1.6" evidence="11 12"/>
<dbReference type="PRINTS" id="PR00473">
    <property type="entry name" value="GALCTOKINASE"/>
</dbReference>
<feature type="binding site" evidence="11">
    <location>
        <position position="160"/>
    </location>
    <ligand>
        <name>Mg(2+)</name>
        <dbReference type="ChEBI" id="CHEBI:18420"/>
    </ligand>
</feature>
<dbReference type="InterPro" id="IPR013750">
    <property type="entry name" value="GHMP_kinase_C_dom"/>
</dbReference>
<feature type="binding site" evidence="11">
    <location>
        <position position="128"/>
    </location>
    <ligand>
        <name>Mg(2+)</name>
        <dbReference type="ChEBI" id="CHEBI:18420"/>
    </ligand>
</feature>
<evidence type="ECO:0000256" key="11">
    <source>
        <dbReference type="HAMAP-Rule" id="MF_00246"/>
    </source>
</evidence>
<dbReference type="SUPFAM" id="SSF55060">
    <property type="entry name" value="GHMP Kinase, C-terminal domain"/>
    <property type="match status" value="1"/>
</dbReference>
<feature type="domain" description="GHMP kinase N-terminal" evidence="13">
    <location>
        <begin position="92"/>
        <end position="179"/>
    </location>
</feature>
<sequence length="390" mass="43495">MTDRQWLQDRFTQIFGPGPVRIFFAPGRVNLIGEHTDYTGGYVLPAALSFGTQVAVRPRRDGRYRLASTHYSEQVECRKDRIVYRQKEGWANYPKGMIGQFAEKGAALPGADLLFHGDMPQGAGLSSSASIELATAVALAALEEGAWPMLELIQMAQRAENAFIGVQSGIMDPFASGMGQADHAVLLNCRTLEYRHVPLSLKEYRLVITHTNKARTLTGSKYNDRRRECEEGFHQLKRRFPKPAVLGEVAVKEWLTHRKGIASPLYRRRLEHVVTENQRVLDSATALESGDLSRFGKLMKESHRSLRDDYEVTGPELDALFDAAVSFDGCIGARMTGAGFGGCTVNLVRRERLQDFKRHVTEGYTQQTGLTPRFYAAEIGAGAREITEEV</sequence>
<evidence type="ECO:0000256" key="3">
    <source>
        <dbReference type="ARBA" id="ARBA00022679"/>
    </source>
</evidence>
<dbReference type="InterPro" id="IPR006204">
    <property type="entry name" value="GHMP_kinase_N_dom"/>
</dbReference>
<organism evidence="16 17">
    <name type="scientific">Melghirimyces thermohalophilus</name>
    <dbReference type="NCBI Taxonomy" id="1236220"/>
    <lineage>
        <taxon>Bacteria</taxon>
        <taxon>Bacillati</taxon>
        <taxon>Bacillota</taxon>
        <taxon>Bacilli</taxon>
        <taxon>Bacillales</taxon>
        <taxon>Thermoactinomycetaceae</taxon>
        <taxon>Melghirimyces</taxon>
    </lineage>
</organism>
<dbReference type="PROSITE" id="PS00627">
    <property type="entry name" value="GHMP_KINASES_ATP"/>
    <property type="match status" value="1"/>
</dbReference>
<evidence type="ECO:0000313" key="17">
    <source>
        <dbReference type="Proteomes" id="UP000199387"/>
    </source>
</evidence>
<dbReference type="EMBL" id="FMZA01000011">
    <property type="protein sequence ID" value="SDC59914.1"/>
    <property type="molecule type" value="Genomic_DNA"/>
</dbReference>
<keyword evidence="10 11" id="KW-0119">Carbohydrate metabolism</keyword>
<proteinExistence type="inferred from homology"/>
<gene>
    <name evidence="11" type="primary">galK</name>
    <name evidence="16" type="ORF">SAMN04488112_11124</name>
</gene>
<evidence type="ECO:0000259" key="13">
    <source>
        <dbReference type="Pfam" id="PF00288"/>
    </source>
</evidence>
<dbReference type="InterPro" id="IPR000705">
    <property type="entry name" value="Galactokinase"/>
</dbReference>
<comment type="similarity">
    <text evidence="1 11">Belongs to the GHMP kinase family. GalK subfamily.</text>
</comment>
<evidence type="ECO:0000256" key="9">
    <source>
        <dbReference type="ARBA" id="ARBA00023144"/>
    </source>
</evidence>
<keyword evidence="7 11" id="KW-0067">ATP-binding</keyword>
<evidence type="ECO:0000259" key="15">
    <source>
        <dbReference type="Pfam" id="PF10509"/>
    </source>
</evidence>
<dbReference type="FunFam" id="3.30.70.890:FF:000001">
    <property type="entry name" value="Galactokinase"/>
    <property type="match status" value="1"/>
</dbReference>
<dbReference type="PIRSF" id="PIRSF000530">
    <property type="entry name" value="Galactokinase"/>
    <property type="match status" value="1"/>
</dbReference>
<dbReference type="Pfam" id="PF00288">
    <property type="entry name" value="GHMP_kinases_N"/>
    <property type="match status" value="1"/>
</dbReference>
<evidence type="ECO:0000256" key="1">
    <source>
        <dbReference type="ARBA" id="ARBA00006566"/>
    </source>
</evidence>
<feature type="binding site" evidence="11">
    <location>
        <position position="222"/>
    </location>
    <ligand>
        <name>substrate</name>
    </ligand>
</feature>
<feature type="domain" description="GHMP kinase C-terminal" evidence="14">
    <location>
        <begin position="285"/>
        <end position="364"/>
    </location>
</feature>
<dbReference type="HAMAP" id="MF_00246">
    <property type="entry name" value="Galactokinase"/>
    <property type="match status" value="1"/>
</dbReference>
<dbReference type="FunFam" id="3.30.230.10:FF:000017">
    <property type="entry name" value="Galactokinase"/>
    <property type="match status" value="1"/>
</dbReference>
<feature type="domain" description="Galactokinase N-terminal" evidence="15">
    <location>
        <begin position="10"/>
        <end position="58"/>
    </location>
</feature>
<dbReference type="Gene3D" id="3.30.230.10">
    <property type="match status" value="1"/>
</dbReference>
<evidence type="ECO:0000256" key="5">
    <source>
        <dbReference type="ARBA" id="ARBA00022741"/>
    </source>
</evidence>
<dbReference type="UniPathway" id="UPA00214"/>
<feature type="active site" description="Proton acceptor" evidence="11">
    <location>
        <position position="172"/>
    </location>
</feature>
<feature type="binding site" evidence="11">
    <location>
        <begin position="34"/>
        <end position="37"/>
    </location>
    <ligand>
        <name>substrate</name>
    </ligand>
</feature>
<evidence type="ECO:0000259" key="14">
    <source>
        <dbReference type="Pfam" id="PF08544"/>
    </source>
</evidence>
<evidence type="ECO:0000256" key="12">
    <source>
        <dbReference type="NCBIfam" id="TIGR00131"/>
    </source>
</evidence>
<dbReference type="PROSITE" id="PS00106">
    <property type="entry name" value="GALACTOKINASE"/>
    <property type="match status" value="1"/>
</dbReference>
<comment type="subcellular location">
    <subcellularLocation>
        <location evidence="11">Cytoplasm</location>
    </subcellularLocation>
</comment>
<evidence type="ECO:0000313" key="16">
    <source>
        <dbReference type="EMBL" id="SDC59914.1"/>
    </source>
</evidence>
<dbReference type="NCBIfam" id="TIGR00131">
    <property type="entry name" value="gal_kin"/>
    <property type="match status" value="1"/>
</dbReference>
<keyword evidence="5 11" id="KW-0547">Nucleotide-binding</keyword>
<dbReference type="STRING" id="1236220.SAMN04488112_11124"/>